<dbReference type="Proteomes" id="UP000015241">
    <property type="component" value="Unassembled WGS sequence"/>
</dbReference>
<dbReference type="AlphaFoldDB" id="S8E9T2"/>
<feature type="compositionally biased region" description="Polar residues" evidence="1">
    <location>
        <begin position="93"/>
        <end position="108"/>
    </location>
</feature>
<dbReference type="STRING" id="743788.S8E9T2"/>
<reference evidence="2 3" key="1">
    <citation type="journal article" date="2012" name="Science">
        <title>The Paleozoic origin of enzymatic lignin decomposition reconstructed from 31 fungal genomes.</title>
        <authorList>
            <person name="Floudas D."/>
            <person name="Binder M."/>
            <person name="Riley R."/>
            <person name="Barry K."/>
            <person name="Blanchette R.A."/>
            <person name="Henrissat B."/>
            <person name="Martinez A.T."/>
            <person name="Otillar R."/>
            <person name="Spatafora J.W."/>
            <person name="Yadav J.S."/>
            <person name="Aerts A."/>
            <person name="Benoit I."/>
            <person name="Boyd A."/>
            <person name="Carlson A."/>
            <person name="Copeland A."/>
            <person name="Coutinho P.M."/>
            <person name="de Vries R.P."/>
            <person name="Ferreira P."/>
            <person name="Findley K."/>
            <person name="Foster B."/>
            <person name="Gaskell J."/>
            <person name="Glotzer D."/>
            <person name="Gorecki P."/>
            <person name="Heitman J."/>
            <person name="Hesse C."/>
            <person name="Hori C."/>
            <person name="Igarashi K."/>
            <person name="Jurgens J.A."/>
            <person name="Kallen N."/>
            <person name="Kersten P."/>
            <person name="Kohler A."/>
            <person name="Kuees U."/>
            <person name="Kumar T.K.A."/>
            <person name="Kuo A."/>
            <person name="LaButti K."/>
            <person name="Larrondo L.F."/>
            <person name="Lindquist E."/>
            <person name="Ling A."/>
            <person name="Lombard V."/>
            <person name="Lucas S."/>
            <person name="Lundell T."/>
            <person name="Martin R."/>
            <person name="McLaughlin D.J."/>
            <person name="Morgenstern I."/>
            <person name="Morin E."/>
            <person name="Murat C."/>
            <person name="Nagy L.G."/>
            <person name="Nolan M."/>
            <person name="Ohm R.A."/>
            <person name="Patyshakuliyeva A."/>
            <person name="Rokas A."/>
            <person name="Ruiz-Duenas F.J."/>
            <person name="Sabat G."/>
            <person name="Salamov A."/>
            <person name="Samejima M."/>
            <person name="Schmutz J."/>
            <person name="Slot J.C."/>
            <person name="St John F."/>
            <person name="Stenlid J."/>
            <person name="Sun H."/>
            <person name="Sun S."/>
            <person name="Syed K."/>
            <person name="Tsang A."/>
            <person name="Wiebenga A."/>
            <person name="Young D."/>
            <person name="Pisabarro A."/>
            <person name="Eastwood D.C."/>
            <person name="Martin F."/>
            <person name="Cullen D."/>
            <person name="Grigoriev I.V."/>
            <person name="Hibbett D.S."/>
        </authorList>
    </citation>
    <scope>NUCLEOTIDE SEQUENCE</scope>
    <source>
        <strain evidence="3">FP-58527</strain>
    </source>
</reference>
<feature type="region of interest" description="Disordered" evidence="1">
    <location>
        <begin position="83"/>
        <end position="152"/>
    </location>
</feature>
<evidence type="ECO:0000313" key="2">
    <source>
        <dbReference type="EMBL" id="EPT01388.1"/>
    </source>
</evidence>
<accession>S8E9T2</accession>
<evidence type="ECO:0000256" key="1">
    <source>
        <dbReference type="SAM" id="MobiDB-lite"/>
    </source>
</evidence>
<dbReference type="HOGENOM" id="CLU_112088_0_0_1"/>
<proteinExistence type="predicted"/>
<dbReference type="OrthoDB" id="529205at2759"/>
<sequence>MVIAPRLYSSSVHGHDPHTLETEKNRNLSGKQHRTSTTHEQNAPGWNEYLASASEAAVKVSICAYTHPAALQEQTVTHIKRRYHEEEFPEPTSAEQSRGTEQGTNTSGMAHGETVHAVYEREEISGPLGGAGTEKSVEVESVTSYKPATPAK</sequence>
<gene>
    <name evidence="2" type="ORF">FOMPIDRAFT_1120386</name>
</gene>
<protein>
    <submittedName>
        <fullName evidence="2">Uncharacterized protein</fullName>
    </submittedName>
</protein>
<dbReference type="EMBL" id="KE504142">
    <property type="protein sequence ID" value="EPT01388.1"/>
    <property type="molecule type" value="Genomic_DNA"/>
</dbReference>
<organism evidence="2 3">
    <name type="scientific">Fomitopsis schrenkii</name>
    <name type="common">Brown rot fungus</name>
    <dbReference type="NCBI Taxonomy" id="2126942"/>
    <lineage>
        <taxon>Eukaryota</taxon>
        <taxon>Fungi</taxon>
        <taxon>Dikarya</taxon>
        <taxon>Basidiomycota</taxon>
        <taxon>Agaricomycotina</taxon>
        <taxon>Agaricomycetes</taxon>
        <taxon>Polyporales</taxon>
        <taxon>Fomitopsis</taxon>
    </lineage>
</organism>
<feature type="compositionally biased region" description="Basic and acidic residues" evidence="1">
    <location>
        <begin position="13"/>
        <end position="26"/>
    </location>
</feature>
<feature type="region of interest" description="Disordered" evidence="1">
    <location>
        <begin position="1"/>
        <end position="42"/>
    </location>
</feature>
<keyword evidence="3" id="KW-1185">Reference proteome</keyword>
<dbReference type="InParanoid" id="S8E9T2"/>
<name>S8E9T2_FOMSC</name>
<dbReference type="eggNOG" id="ENOG502SE95">
    <property type="taxonomic scope" value="Eukaryota"/>
</dbReference>
<evidence type="ECO:0000313" key="3">
    <source>
        <dbReference type="Proteomes" id="UP000015241"/>
    </source>
</evidence>